<feature type="chain" id="PRO_5019111909" description="Outer membrane protein beta-barrel domain-containing protein" evidence="1">
    <location>
        <begin position="21"/>
        <end position="143"/>
    </location>
</feature>
<evidence type="ECO:0000313" key="2">
    <source>
        <dbReference type="EMBL" id="AZQ62305.1"/>
    </source>
</evidence>
<feature type="signal peptide" evidence="1">
    <location>
        <begin position="1"/>
        <end position="20"/>
    </location>
</feature>
<dbReference type="Proteomes" id="UP000267268">
    <property type="component" value="Chromosome 1"/>
</dbReference>
<sequence>MRKILLLISTIALTSQFISAQSSQKSGNGRVELSGSIGPTFGGDKGTYFYGNAELNFFMSGNMALTAGYEYLTDKHSLILGNRIYIVPEFHFSMKGVLVNQTDFALGGGYSHGLQDGMSLQVNGDYYFSRKMFTLSFGIGFRL</sequence>
<dbReference type="RefSeq" id="WP_126613674.1">
    <property type="nucleotide sequence ID" value="NZ_CP034562.1"/>
</dbReference>
<keyword evidence="1" id="KW-0732">Signal</keyword>
<accession>A0A3S9P2C3</accession>
<evidence type="ECO:0000256" key="1">
    <source>
        <dbReference type="SAM" id="SignalP"/>
    </source>
</evidence>
<keyword evidence="3" id="KW-1185">Reference proteome</keyword>
<evidence type="ECO:0008006" key="4">
    <source>
        <dbReference type="Google" id="ProtNLM"/>
    </source>
</evidence>
<name>A0A3S9P2C3_9BACT</name>
<gene>
    <name evidence="2" type="ORF">EI427_08655</name>
</gene>
<dbReference type="OrthoDB" id="979685at2"/>
<dbReference type="AlphaFoldDB" id="A0A3S9P2C3"/>
<dbReference type="KEGG" id="fll:EI427_08655"/>
<proteinExistence type="predicted"/>
<protein>
    <recommendedName>
        <fullName evidence="4">Outer membrane protein beta-barrel domain-containing protein</fullName>
    </recommendedName>
</protein>
<dbReference type="EMBL" id="CP034562">
    <property type="protein sequence ID" value="AZQ62305.1"/>
    <property type="molecule type" value="Genomic_DNA"/>
</dbReference>
<organism evidence="2 3">
    <name type="scientific">Flammeovirga pectinis</name>
    <dbReference type="NCBI Taxonomy" id="2494373"/>
    <lineage>
        <taxon>Bacteria</taxon>
        <taxon>Pseudomonadati</taxon>
        <taxon>Bacteroidota</taxon>
        <taxon>Cytophagia</taxon>
        <taxon>Cytophagales</taxon>
        <taxon>Flammeovirgaceae</taxon>
        <taxon>Flammeovirga</taxon>
    </lineage>
</organism>
<evidence type="ECO:0000313" key="3">
    <source>
        <dbReference type="Proteomes" id="UP000267268"/>
    </source>
</evidence>
<reference evidence="2 3" key="1">
    <citation type="submission" date="2018-12" db="EMBL/GenBank/DDBJ databases">
        <title>Flammeovirga pectinis sp. nov., isolated from the gut of the Korean scallop, Patinopecten yessoensis.</title>
        <authorList>
            <person name="Bae J.-W."/>
            <person name="Jeong Y.-S."/>
            <person name="Kang W."/>
        </authorList>
    </citation>
    <scope>NUCLEOTIDE SEQUENCE [LARGE SCALE GENOMIC DNA]</scope>
    <source>
        <strain evidence="2 3">L12M1</strain>
    </source>
</reference>